<dbReference type="InterPro" id="IPR009075">
    <property type="entry name" value="AcylCo_DH/oxidase_C"/>
</dbReference>
<proteinExistence type="inferred from homology"/>
<dbReference type="InterPro" id="IPR041504">
    <property type="entry name" value="AidB_N"/>
</dbReference>
<dbReference type="STRING" id="1448315.A0A319D9G9"/>
<dbReference type="InterPro" id="IPR052904">
    <property type="entry name" value="Acyl-CoA_dehydrogenase-like"/>
</dbReference>
<dbReference type="InterPro" id="IPR009100">
    <property type="entry name" value="AcylCoA_DH/oxidase_NM_dom_sf"/>
</dbReference>
<evidence type="ECO:0000256" key="4">
    <source>
        <dbReference type="SAM" id="MobiDB-lite"/>
    </source>
</evidence>
<evidence type="ECO:0000259" key="5">
    <source>
        <dbReference type="Pfam" id="PF00441"/>
    </source>
</evidence>
<feature type="domain" description="Acyl-CoA oxidase/dehydrogenase middle" evidence="6">
    <location>
        <begin position="283"/>
        <end position="402"/>
    </location>
</feature>
<dbReference type="Pfam" id="PF02770">
    <property type="entry name" value="Acyl-CoA_dh_M"/>
    <property type="match status" value="1"/>
</dbReference>
<evidence type="ECO:0000256" key="1">
    <source>
        <dbReference type="ARBA" id="ARBA00009347"/>
    </source>
</evidence>
<dbReference type="Pfam" id="PF18158">
    <property type="entry name" value="AidB_N"/>
    <property type="match status" value="1"/>
</dbReference>
<evidence type="ECO:0000313" key="8">
    <source>
        <dbReference type="EMBL" id="PYH76612.1"/>
    </source>
</evidence>
<evidence type="ECO:0008006" key="10">
    <source>
        <dbReference type="Google" id="ProtNLM"/>
    </source>
</evidence>
<name>A0A319D9G9_9EURO</name>
<evidence type="ECO:0000313" key="9">
    <source>
        <dbReference type="Proteomes" id="UP000248340"/>
    </source>
</evidence>
<organism evidence="8 9">
    <name type="scientific">Aspergillus uvarum CBS 121591</name>
    <dbReference type="NCBI Taxonomy" id="1448315"/>
    <lineage>
        <taxon>Eukaryota</taxon>
        <taxon>Fungi</taxon>
        <taxon>Dikarya</taxon>
        <taxon>Ascomycota</taxon>
        <taxon>Pezizomycotina</taxon>
        <taxon>Eurotiomycetes</taxon>
        <taxon>Eurotiomycetidae</taxon>
        <taxon>Eurotiales</taxon>
        <taxon>Aspergillaceae</taxon>
        <taxon>Aspergillus</taxon>
        <taxon>Aspergillus subgen. Circumdati</taxon>
    </lineage>
</organism>
<protein>
    <recommendedName>
        <fullName evidence="10">Acyl-CoA dehydrogenase/oxidase C-terminal</fullName>
    </recommendedName>
</protein>
<dbReference type="GeneID" id="37133352"/>
<evidence type="ECO:0000256" key="2">
    <source>
        <dbReference type="ARBA" id="ARBA00022630"/>
    </source>
</evidence>
<reference evidence="8 9" key="1">
    <citation type="submission" date="2016-12" db="EMBL/GenBank/DDBJ databases">
        <title>The genomes of Aspergillus section Nigri reveals drivers in fungal speciation.</title>
        <authorList>
            <consortium name="DOE Joint Genome Institute"/>
            <person name="Vesth T.C."/>
            <person name="Nybo J."/>
            <person name="Theobald S."/>
            <person name="Brandl J."/>
            <person name="Frisvad J.C."/>
            <person name="Nielsen K.F."/>
            <person name="Lyhne E.K."/>
            <person name="Kogle M.E."/>
            <person name="Kuo A."/>
            <person name="Riley R."/>
            <person name="Clum A."/>
            <person name="Nolan M."/>
            <person name="Lipzen A."/>
            <person name="Salamov A."/>
            <person name="Henrissat B."/>
            <person name="Wiebenga A."/>
            <person name="De Vries R.P."/>
            <person name="Grigoriev I.V."/>
            <person name="Mortensen U.H."/>
            <person name="Andersen M.R."/>
            <person name="Baker S.E."/>
        </authorList>
    </citation>
    <scope>NUCLEOTIDE SEQUENCE [LARGE SCALE GENOMIC DNA]</scope>
    <source>
        <strain evidence="8 9">CBS 121591</strain>
    </source>
</reference>
<evidence type="ECO:0000259" key="6">
    <source>
        <dbReference type="Pfam" id="PF02770"/>
    </source>
</evidence>
<keyword evidence="3" id="KW-0274">FAD</keyword>
<dbReference type="RefSeq" id="XP_025486812.1">
    <property type="nucleotide sequence ID" value="XM_025630611.1"/>
</dbReference>
<keyword evidence="2" id="KW-0285">Flavoprotein</keyword>
<dbReference type="SUPFAM" id="SSF56645">
    <property type="entry name" value="Acyl-CoA dehydrogenase NM domain-like"/>
    <property type="match status" value="1"/>
</dbReference>
<dbReference type="Pfam" id="PF00441">
    <property type="entry name" value="Acyl-CoA_dh_1"/>
    <property type="match status" value="1"/>
</dbReference>
<dbReference type="OrthoDB" id="10251155at2759"/>
<dbReference type="Gene3D" id="1.20.140.10">
    <property type="entry name" value="Butyryl-CoA Dehydrogenase, subunit A, domain 3"/>
    <property type="match status" value="1"/>
</dbReference>
<sequence>MWWGETILTEVSSPLVAFGQTHRIHRNPCHRPCKPILSSDPIHTTHRHDKRTAIRLRGSRIHTYSQKMEPPNGKKPSSSTDGFFQPLPVIPPAYTSSSSTNNNNNHPQLATESPPCDDTALARVLDLYLPPNCPEPTTAIHNLSRLALDPTVLRLSTDAEVNPPILRPLTTFGAENRVDPLWVGEGWRRLKAIGQEKGLVSVAYDEENEGWNRRVHQFALNHVWTGSAAMTGCPASMSDGAAKLLHAHRDNPDGDQPGRGAVLRESYRRLVARDPSVAWTSGQWMTERRGGSDVRGTETVARRLTGDEIAQDSAQGRDRDAHGLPLGPWRIDGFKWFSSATDSEMTLLLAQTGKGLSLFYVPMRRCAGEEGKVPELNGIRIQRLKNKLGTKSLPTAELELRGVRGWLIGEEGKGIKEIATVLNITRLYTAGGSLGYWGRGLAICRAYSKIRTTQGKLLQDNRLHVRWMAGETVKYWAAMQLTFFAVALQGAIEQDWDSTARNTKAANLIPRAKATAAALLRLVTPVMKGIVSVNAVHGLRACMECLGGVGYCESNEDGGLLNIARIFRDCAVNAIWEGTVNVMAEDVVRVLNDKRLGKGRLSETVLGAWARPLLAICKPKLEQECKNIEQCLDALQSIVSRHVTEELLYQGRELMQHIEVIVCGTLLIYDASLDDNQVAKAVASRWISGNTTSSIHVSSPSIGWSEESAADKQIFLGGTPSTHEGLSKL</sequence>
<dbReference type="AlphaFoldDB" id="A0A319D9G9"/>
<evidence type="ECO:0000259" key="7">
    <source>
        <dbReference type="Pfam" id="PF18158"/>
    </source>
</evidence>
<dbReference type="Gene3D" id="2.40.110.20">
    <property type="match status" value="1"/>
</dbReference>
<feature type="region of interest" description="Disordered" evidence="4">
    <location>
        <begin position="57"/>
        <end position="114"/>
    </location>
</feature>
<dbReference type="InterPro" id="IPR006091">
    <property type="entry name" value="Acyl-CoA_Oxase/DH_mid-dom"/>
</dbReference>
<dbReference type="Proteomes" id="UP000248340">
    <property type="component" value="Unassembled WGS sequence"/>
</dbReference>
<gene>
    <name evidence="8" type="ORF">BO82DRAFT_201644</name>
</gene>
<dbReference type="InterPro" id="IPR036250">
    <property type="entry name" value="AcylCo_DH-like_C"/>
</dbReference>
<dbReference type="VEuPathDB" id="FungiDB:BO82DRAFT_201644"/>
<dbReference type="PANTHER" id="PTHR42707:SF2">
    <property type="entry name" value="ACD11 DEHYDROGENASE"/>
    <property type="match status" value="1"/>
</dbReference>
<keyword evidence="9" id="KW-1185">Reference proteome</keyword>
<evidence type="ECO:0000256" key="3">
    <source>
        <dbReference type="ARBA" id="ARBA00022827"/>
    </source>
</evidence>
<accession>A0A319D9G9</accession>
<comment type="similarity">
    <text evidence="1">Belongs to the acyl-CoA dehydrogenase family.</text>
</comment>
<dbReference type="SUPFAM" id="SSF47203">
    <property type="entry name" value="Acyl-CoA dehydrogenase C-terminal domain-like"/>
    <property type="match status" value="1"/>
</dbReference>
<dbReference type="GO" id="GO:0003995">
    <property type="term" value="F:acyl-CoA dehydrogenase activity"/>
    <property type="evidence" value="ECO:0007669"/>
    <property type="project" value="TreeGrafter"/>
</dbReference>
<dbReference type="PANTHER" id="PTHR42707">
    <property type="entry name" value="ACYL-COA DEHYDROGENASE"/>
    <property type="match status" value="1"/>
</dbReference>
<dbReference type="EMBL" id="KZ821754">
    <property type="protein sequence ID" value="PYH76612.1"/>
    <property type="molecule type" value="Genomic_DNA"/>
</dbReference>
<feature type="compositionally biased region" description="Low complexity" evidence="4">
    <location>
        <begin position="95"/>
        <end position="105"/>
    </location>
</feature>
<feature type="domain" description="Adaptive response protein AidB N-terminal" evidence="7">
    <location>
        <begin position="117"/>
        <end position="249"/>
    </location>
</feature>
<feature type="domain" description="Acyl-CoA dehydrogenase/oxidase C-terminal" evidence="5">
    <location>
        <begin position="412"/>
        <end position="590"/>
    </location>
</feature>